<dbReference type="Pfam" id="PF00069">
    <property type="entry name" value="Pkinase"/>
    <property type="match status" value="1"/>
</dbReference>
<evidence type="ECO:0000313" key="7">
    <source>
        <dbReference type="EMBL" id="CAD7631566.1"/>
    </source>
</evidence>
<dbReference type="PROSITE" id="PS50011">
    <property type="entry name" value="PROTEIN_KINASE_DOM"/>
    <property type="match status" value="1"/>
</dbReference>
<organism evidence="7">
    <name type="scientific">Medioppia subpectinata</name>
    <dbReference type="NCBI Taxonomy" id="1979941"/>
    <lineage>
        <taxon>Eukaryota</taxon>
        <taxon>Metazoa</taxon>
        <taxon>Ecdysozoa</taxon>
        <taxon>Arthropoda</taxon>
        <taxon>Chelicerata</taxon>
        <taxon>Arachnida</taxon>
        <taxon>Acari</taxon>
        <taxon>Acariformes</taxon>
        <taxon>Sarcoptiformes</taxon>
        <taxon>Oribatida</taxon>
        <taxon>Brachypylina</taxon>
        <taxon>Oppioidea</taxon>
        <taxon>Oppiidae</taxon>
        <taxon>Medioppia</taxon>
    </lineage>
</organism>
<dbReference type="SMART" id="SM00220">
    <property type="entry name" value="S_TKc"/>
    <property type="match status" value="1"/>
</dbReference>
<protein>
    <recommendedName>
        <fullName evidence="6">Protein kinase domain-containing protein</fullName>
    </recommendedName>
</protein>
<dbReference type="Proteomes" id="UP000759131">
    <property type="component" value="Unassembled WGS sequence"/>
</dbReference>
<dbReference type="GO" id="GO:0005524">
    <property type="term" value="F:ATP binding"/>
    <property type="evidence" value="ECO:0007669"/>
    <property type="project" value="UniProtKB-KW"/>
</dbReference>
<keyword evidence="8" id="KW-1185">Reference proteome</keyword>
<dbReference type="SUPFAM" id="SSF56112">
    <property type="entry name" value="Protein kinase-like (PK-like)"/>
    <property type="match status" value="1"/>
</dbReference>
<accession>A0A7R9KYP9</accession>
<dbReference type="InterPro" id="IPR000719">
    <property type="entry name" value="Prot_kinase_dom"/>
</dbReference>
<dbReference type="Gene3D" id="3.30.200.20">
    <property type="entry name" value="Phosphorylase Kinase, domain 1"/>
    <property type="match status" value="1"/>
</dbReference>
<evidence type="ECO:0000256" key="2">
    <source>
        <dbReference type="ARBA" id="ARBA00022741"/>
    </source>
</evidence>
<dbReference type="GO" id="GO:0005737">
    <property type="term" value="C:cytoplasm"/>
    <property type="evidence" value="ECO:0007669"/>
    <property type="project" value="TreeGrafter"/>
</dbReference>
<feature type="domain" description="Protein kinase" evidence="6">
    <location>
        <begin position="17"/>
        <end position="255"/>
    </location>
</feature>
<dbReference type="GO" id="GO:0005634">
    <property type="term" value="C:nucleus"/>
    <property type="evidence" value="ECO:0007669"/>
    <property type="project" value="TreeGrafter"/>
</dbReference>
<dbReference type="EMBL" id="CAJPIZ010009655">
    <property type="protein sequence ID" value="CAG2111996.1"/>
    <property type="molecule type" value="Genomic_DNA"/>
</dbReference>
<keyword evidence="4" id="KW-0067">ATP-binding</keyword>
<evidence type="ECO:0000313" key="8">
    <source>
        <dbReference type="Proteomes" id="UP000759131"/>
    </source>
</evidence>
<dbReference type="InterPro" id="IPR011009">
    <property type="entry name" value="Kinase-like_dom_sf"/>
</dbReference>
<reference evidence="7" key="1">
    <citation type="submission" date="2020-11" db="EMBL/GenBank/DDBJ databases">
        <authorList>
            <person name="Tran Van P."/>
        </authorList>
    </citation>
    <scope>NUCLEOTIDE SEQUENCE</scope>
</reference>
<dbReference type="OrthoDB" id="3205605at2759"/>
<keyword evidence="2" id="KW-0547">Nucleotide-binding</keyword>
<keyword evidence="3" id="KW-0418">Kinase</keyword>
<gene>
    <name evidence="7" type="ORF">OSB1V03_LOCUS11975</name>
</gene>
<dbReference type="CDD" id="cd00180">
    <property type="entry name" value="PKc"/>
    <property type="match status" value="1"/>
</dbReference>
<proteinExistence type="inferred from homology"/>
<keyword evidence="1" id="KW-0808">Transferase</keyword>
<dbReference type="InterPro" id="IPR050339">
    <property type="entry name" value="CC_SR_Kinase"/>
</dbReference>
<name>A0A7R9KYP9_9ACAR</name>
<evidence type="ECO:0000256" key="1">
    <source>
        <dbReference type="ARBA" id="ARBA00022679"/>
    </source>
</evidence>
<evidence type="ECO:0000259" key="6">
    <source>
        <dbReference type="PROSITE" id="PS50011"/>
    </source>
</evidence>
<comment type="similarity">
    <text evidence="5">Belongs to the protein kinase superfamily. Ser/Thr protein kinase family. GCN2 subfamily.</text>
</comment>
<evidence type="ECO:0000256" key="4">
    <source>
        <dbReference type="ARBA" id="ARBA00022840"/>
    </source>
</evidence>
<evidence type="ECO:0000256" key="3">
    <source>
        <dbReference type="ARBA" id="ARBA00022777"/>
    </source>
</evidence>
<dbReference type="InterPro" id="IPR008271">
    <property type="entry name" value="Ser/Thr_kinase_AS"/>
</dbReference>
<sequence>MDWRKKTNCERNGREMYEMIEELGSGSFGRVDGVKAKLNGNIYALKTCQLNSLTEKLKINVLNETQNLIKLRSKYVIQYYYSWIESNCLYILMECLAGNLTQVLETKRKLFGEIITDFEFYISYEIFKQLVESVEYLHKNHINHRDLKPDNVLIDNNDDNRYIKLCDFGLSKEVHVLSDGYNQTKDVGDIQYQAPEAITTEYNHLIDVYSLALIGAQLFGFNTRDIANGNTQRMDRRIGDKDPNVKSNFYTNGFN</sequence>
<dbReference type="GO" id="GO:0004672">
    <property type="term" value="F:protein kinase activity"/>
    <property type="evidence" value="ECO:0007669"/>
    <property type="project" value="InterPro"/>
</dbReference>
<evidence type="ECO:0000256" key="5">
    <source>
        <dbReference type="ARBA" id="ARBA00037982"/>
    </source>
</evidence>
<dbReference type="PROSITE" id="PS00108">
    <property type="entry name" value="PROTEIN_KINASE_ST"/>
    <property type="match status" value="1"/>
</dbReference>
<dbReference type="EMBL" id="OC864230">
    <property type="protein sequence ID" value="CAD7631566.1"/>
    <property type="molecule type" value="Genomic_DNA"/>
</dbReference>
<dbReference type="AlphaFoldDB" id="A0A7R9KYP9"/>
<dbReference type="PANTHER" id="PTHR11042">
    <property type="entry name" value="EUKARYOTIC TRANSLATION INITIATION FACTOR 2-ALPHA KINASE EIF2-ALPHA KINASE -RELATED"/>
    <property type="match status" value="1"/>
</dbReference>
<dbReference type="Gene3D" id="1.10.510.10">
    <property type="entry name" value="Transferase(Phosphotransferase) domain 1"/>
    <property type="match status" value="1"/>
</dbReference>